<organism evidence="3">
    <name type="scientific">Compsopogon caeruleus</name>
    <dbReference type="NCBI Taxonomy" id="31354"/>
    <lineage>
        <taxon>Eukaryota</taxon>
        <taxon>Rhodophyta</taxon>
        <taxon>Compsopogonophyceae</taxon>
        <taxon>Compsopogonales</taxon>
        <taxon>Compsopogonaceae</taxon>
        <taxon>Compsopogon</taxon>
    </lineage>
</organism>
<accession>A0A6T6CCB2</accession>
<feature type="compositionally biased region" description="Basic and acidic residues" evidence="1">
    <location>
        <begin position="87"/>
        <end position="103"/>
    </location>
</feature>
<feature type="compositionally biased region" description="Low complexity" evidence="1">
    <location>
        <begin position="543"/>
        <end position="552"/>
    </location>
</feature>
<name>A0A6T6CCB2_9RHOD</name>
<protein>
    <submittedName>
        <fullName evidence="3">Uncharacterized protein</fullName>
    </submittedName>
</protein>
<evidence type="ECO:0000256" key="1">
    <source>
        <dbReference type="SAM" id="MobiDB-lite"/>
    </source>
</evidence>
<evidence type="ECO:0000313" key="2">
    <source>
        <dbReference type="EMBL" id="CAD9232876.1"/>
    </source>
</evidence>
<feature type="region of interest" description="Disordered" evidence="1">
    <location>
        <begin position="84"/>
        <end position="116"/>
    </location>
</feature>
<sequence>MMDGVLLEGGGSGDSTNEYVRVVQNKLRNLRKGIEKATKLEKVREQGGTLNEEQLESVRTKEMKVMLVRDLEEICKKQQAIAEEEMREERRQRSLEESRRDAMAEEAPTRTLGDEEDADDMAVQAGDPRLPVLEAQANDDYVSPVKANDDYVSPVKANGVFRDDDAGEGESVGERDESAGSVPLILSNHINDGHELIPAIDTGEEVRKQIEEAIWSAIWRVLCVLHVIDFLNNWVTEEHLGDLVAENLTIADMEGVKYFGKMLTSPDGAIPLEEAIRTSTQHAMNYIHQRGEAFPETSYMEIASTVESIACVSILKNRGSPPTPVPVALNPPPILNFFAQPEPELLPVTETSSATTSLAKGPEASTKTAPVQIVPSKTTETFSRGMLVIPTMVAANRVEVEATVTTVASTDTRLPATGTSPVVPRMTVNATTLVTESRATLTGVDSVSSSSPPPGTIPISTPTVESKPRMTVPLIAKSPLVPGVPEETLSTTVPLKKSGTAAMVRDVTEDNGGAGPRARPTEVNGPGGPQPNSSRGGRGGMGSYRARGRGAPPRGGRGGPGGPVRGTGRRDHGYRGRGGGPTPT</sequence>
<feature type="region of interest" description="Disordered" evidence="1">
    <location>
        <begin position="350"/>
        <end position="371"/>
    </location>
</feature>
<gene>
    <name evidence="2" type="ORF">CCAE0312_LOCUS4961</name>
    <name evidence="3" type="ORF">CCAE0312_LOCUS4962</name>
</gene>
<feature type="region of interest" description="Disordered" evidence="1">
    <location>
        <begin position="507"/>
        <end position="584"/>
    </location>
</feature>
<dbReference type="EMBL" id="HBGH01009032">
    <property type="protein sequence ID" value="CAD9232877.1"/>
    <property type="molecule type" value="Transcribed_RNA"/>
</dbReference>
<feature type="region of interest" description="Disordered" evidence="1">
    <location>
        <begin position="157"/>
        <end position="178"/>
    </location>
</feature>
<feature type="compositionally biased region" description="Gly residues" evidence="1">
    <location>
        <begin position="553"/>
        <end position="565"/>
    </location>
</feature>
<dbReference type="EMBL" id="HBGH01009031">
    <property type="protein sequence ID" value="CAD9232876.1"/>
    <property type="molecule type" value="Transcribed_RNA"/>
</dbReference>
<feature type="compositionally biased region" description="Low complexity" evidence="1">
    <location>
        <begin position="441"/>
        <end position="450"/>
    </location>
</feature>
<proteinExistence type="predicted"/>
<dbReference type="AlphaFoldDB" id="A0A6T6CCB2"/>
<feature type="region of interest" description="Disordered" evidence="1">
    <location>
        <begin position="441"/>
        <end position="465"/>
    </location>
</feature>
<reference evidence="3" key="1">
    <citation type="submission" date="2021-01" db="EMBL/GenBank/DDBJ databases">
        <authorList>
            <person name="Corre E."/>
            <person name="Pelletier E."/>
            <person name="Niang G."/>
            <person name="Scheremetjew M."/>
            <person name="Finn R."/>
            <person name="Kale V."/>
            <person name="Holt S."/>
            <person name="Cochrane G."/>
            <person name="Meng A."/>
            <person name="Brown T."/>
            <person name="Cohen L."/>
        </authorList>
    </citation>
    <scope>NUCLEOTIDE SEQUENCE</scope>
    <source>
        <strain evidence="3">SAG 36.94</strain>
    </source>
</reference>
<evidence type="ECO:0000313" key="3">
    <source>
        <dbReference type="EMBL" id="CAD9232877.1"/>
    </source>
</evidence>